<evidence type="ECO:0000256" key="1">
    <source>
        <dbReference type="SAM" id="SignalP"/>
    </source>
</evidence>
<dbReference type="NCBIfam" id="TIGR02913">
    <property type="entry name" value="HAF_rpt"/>
    <property type="match status" value="2"/>
</dbReference>
<dbReference type="InterPro" id="IPR014262">
    <property type="entry name" value="HAF_rpt"/>
</dbReference>
<feature type="signal peptide" evidence="1">
    <location>
        <begin position="1"/>
        <end position="21"/>
    </location>
</feature>
<dbReference type="InterPro" id="IPR013783">
    <property type="entry name" value="Ig-like_fold"/>
</dbReference>
<dbReference type="RefSeq" id="WP_184020821.1">
    <property type="nucleotide sequence ID" value="NZ_JACHFD010000021.1"/>
</dbReference>
<dbReference type="Pfam" id="PF13927">
    <property type="entry name" value="Ig_3"/>
    <property type="match status" value="1"/>
</dbReference>
<dbReference type="SUPFAM" id="SSF48726">
    <property type="entry name" value="Immunoglobulin"/>
    <property type="match status" value="1"/>
</dbReference>
<name>A0A840VEY0_9BACT</name>
<dbReference type="SMART" id="SM00409">
    <property type="entry name" value="IG"/>
    <property type="match status" value="1"/>
</dbReference>
<dbReference type="Gene3D" id="2.60.40.10">
    <property type="entry name" value="Immunoglobulins"/>
    <property type="match status" value="1"/>
</dbReference>
<evidence type="ECO:0000313" key="4">
    <source>
        <dbReference type="Proteomes" id="UP000557717"/>
    </source>
</evidence>
<proteinExistence type="predicted"/>
<sequence length="1312" mass="137242">MNPTHFQVALLLAATLPTATALPPDFVKIEPLGTLDGNFSEAVAINDSGDSVGLWEKPNGQVVGFLHQAGELIDLDATTGSQTNPRDISHEGVVVGSAHSGSVGGSVFAFVFQNGSLRNITTSSLNSVATSIDGTTVVGTSSGKAFAYDLTTQAIRSLPVTGTTTSAESVNAHGVILGSTRDGSSRPFVAYTLDGDHFIEISPLATGFSTNPRDINDLGQVVGDGATGSSKHAFLHASGSTTDLGTLPGDNTSLAHAINNSGTAVGESILSNSEVYDQNAFLFDQGTLYDLNDLARHLLAAPGQEGFVHLETANDINESGQIVGLALYRTQSGEELLHAYRLTPGDLPQVVIHDVNILGNPHGQIPNAAVTLRVGGEIVDQAESDFNGRIPFGPENPTDPSLGIQQLNVNPDAPYDLEVRLGDLVRVYESVIPQQIIDGDVEIALPVTLRAAVVDQATRLENTGTFVLAYSTLSLHDLLALWSSTEPQSAEIQAQRDFALGRLLAATQSFADIHFATETLCFDSGKMMANTVLSFLAFRKAATSIENDLKLVAAQQALANGAQQFVIDFALKSLVVSMKVIAANLQGAFIKGLKTFAPPWAVTLIDTSLSTIISTTLSGMGNRGAWNKKAGVAGGRRTLLETIAKLASEQVGGRILSSAFVLGQSPHLSLAVTRAKNLQGSGEVVDHRALALRTAIDLAEEKDQAILASSLVLDTTKKWGQVADISQVVGRIPGAQVVLAMSKIIRGMNIATITGATINDFATVTEAQDAAADAPQQAFGFPTSAPGAPLESASGPLLGKAQPRDTAPELFPEYRAALDAVITAIGTGDFETAIQHASFLIDADAEFDARIRARVLQAIGVSSIADPPQPALNQAATNLEAAEFILATARSEAYTALGGYALPAFADPEASDASVLGFLDALGQALSQFENLAAAVDAESTGLVAPALVMAVDHGLDVDSFESRTAPGPITLRALIVNAGGTSAEDVEVQIAAADTGEEAPSIAPWQLISAPGQILGTLAPGETREVTWQATAIDNSPDAGGSVGVYAITITANGLDPEIAQGGFEIGNDSAPFEEWVEGFGDLGPEDGFEDDPNQDGIPNGLARYFGFDPNHDSPQVGWKVLSDGGRLRFEHPLSDDPGQDAIPAYQWSADLTHWFGSGESSDGQSVILNPQLRLDGAARTVEITPEVTGPRDELFVRLMLTQEEAPPAPTEPRTPTIVHPLSSAFVFEGSSASLSIEVDADPPIIYLWTKDGVDLPDVEGPVLNIESAQISDSGNYRVRIITPGGSLTSESAELTVESGGAFSNAPPPES</sequence>
<feature type="chain" id="PRO_5032440671" evidence="1">
    <location>
        <begin position="22"/>
        <end position="1312"/>
    </location>
</feature>
<dbReference type="PROSITE" id="PS50835">
    <property type="entry name" value="IG_LIKE"/>
    <property type="match status" value="1"/>
</dbReference>
<protein>
    <submittedName>
        <fullName evidence="3">Putative HAF family extracellular repeat protein</fullName>
    </submittedName>
</protein>
<organism evidence="3 4">
    <name type="scientific">Haloferula luteola</name>
    <dbReference type="NCBI Taxonomy" id="595692"/>
    <lineage>
        <taxon>Bacteria</taxon>
        <taxon>Pseudomonadati</taxon>
        <taxon>Verrucomicrobiota</taxon>
        <taxon>Verrucomicrobiia</taxon>
        <taxon>Verrucomicrobiales</taxon>
        <taxon>Verrucomicrobiaceae</taxon>
        <taxon>Haloferula</taxon>
    </lineage>
</organism>
<accession>A0A840VEY0</accession>
<dbReference type="Proteomes" id="UP000557717">
    <property type="component" value="Unassembled WGS sequence"/>
</dbReference>
<keyword evidence="4" id="KW-1185">Reference proteome</keyword>
<evidence type="ECO:0000259" key="2">
    <source>
        <dbReference type="PROSITE" id="PS50835"/>
    </source>
</evidence>
<feature type="domain" description="Ig-like" evidence="2">
    <location>
        <begin position="1217"/>
        <end position="1297"/>
    </location>
</feature>
<dbReference type="InterPro" id="IPR003599">
    <property type="entry name" value="Ig_sub"/>
</dbReference>
<dbReference type="InterPro" id="IPR036179">
    <property type="entry name" value="Ig-like_dom_sf"/>
</dbReference>
<evidence type="ECO:0000313" key="3">
    <source>
        <dbReference type="EMBL" id="MBB5353188.1"/>
    </source>
</evidence>
<comment type="caution">
    <text evidence="3">The sequence shown here is derived from an EMBL/GenBank/DDBJ whole genome shotgun (WGS) entry which is preliminary data.</text>
</comment>
<keyword evidence="1" id="KW-0732">Signal</keyword>
<dbReference type="InterPro" id="IPR007110">
    <property type="entry name" value="Ig-like_dom"/>
</dbReference>
<reference evidence="3 4" key="1">
    <citation type="submission" date="2020-08" db="EMBL/GenBank/DDBJ databases">
        <title>Genomic Encyclopedia of Type Strains, Phase IV (KMG-IV): sequencing the most valuable type-strain genomes for metagenomic binning, comparative biology and taxonomic classification.</title>
        <authorList>
            <person name="Goeker M."/>
        </authorList>
    </citation>
    <scope>NUCLEOTIDE SEQUENCE [LARGE SCALE GENOMIC DNA]</scope>
    <source>
        <strain evidence="3 4">YC6886</strain>
    </source>
</reference>
<gene>
    <name evidence="3" type="ORF">HNR46_003442</name>
</gene>
<dbReference type="EMBL" id="JACHFD010000021">
    <property type="protein sequence ID" value="MBB5353188.1"/>
    <property type="molecule type" value="Genomic_DNA"/>
</dbReference>